<protein>
    <submittedName>
        <fullName evidence="3">Enoyl-CoA hydratase</fullName>
    </submittedName>
</protein>
<sequence length="258" mass="27956">MSIEIQDHADIREIRLARPPANALDTALCRELIGAINQAQADDRHAIVLSGAPHIFSGGLDVPYLLSHGTDKGKLLDSWQAFFGAAKTLAEARIPVVAALTGHAPAGGCVLALCCDYRIMARSVDTARPYAIGLNEVQVGLAAPEGIQRLLRRVVGPHRAERLLVAGEMVPAEQAVQFGLVDELVDGELVVARAIAWLQDLLRLPRQPMLHTRDVARADLREALAPELIQLDRFVEAWYTDDAQAALQALGARLRKPA</sequence>
<dbReference type="InterPro" id="IPR029045">
    <property type="entry name" value="ClpP/crotonase-like_dom_sf"/>
</dbReference>
<organism evidence="3 4">
    <name type="scientific">Stenotrophomonas panacihumi</name>
    <dbReference type="NCBI Taxonomy" id="676599"/>
    <lineage>
        <taxon>Bacteria</taxon>
        <taxon>Pseudomonadati</taxon>
        <taxon>Pseudomonadota</taxon>
        <taxon>Gammaproteobacteria</taxon>
        <taxon>Lysobacterales</taxon>
        <taxon>Lysobacteraceae</taxon>
        <taxon>Stenotrophomonas</taxon>
    </lineage>
</organism>
<evidence type="ECO:0000256" key="1">
    <source>
        <dbReference type="ARBA" id="ARBA00005254"/>
    </source>
</evidence>
<dbReference type="InterPro" id="IPR001753">
    <property type="entry name" value="Enoyl-CoA_hydra/iso"/>
</dbReference>
<dbReference type="PROSITE" id="PS00166">
    <property type="entry name" value="ENOYL_COA_HYDRATASE"/>
    <property type="match status" value="1"/>
</dbReference>
<dbReference type="PANTHER" id="PTHR11941:SF54">
    <property type="entry name" value="ENOYL-COA HYDRATASE, MITOCHONDRIAL"/>
    <property type="match status" value="1"/>
</dbReference>
<evidence type="ECO:0000256" key="2">
    <source>
        <dbReference type="RuleBase" id="RU003707"/>
    </source>
</evidence>
<dbReference type="Gene3D" id="3.90.226.10">
    <property type="entry name" value="2-enoyl-CoA Hydratase, Chain A, domain 1"/>
    <property type="match status" value="1"/>
</dbReference>
<dbReference type="STRING" id="676599.ARC20_15050"/>
<dbReference type="SUPFAM" id="SSF52096">
    <property type="entry name" value="ClpP/crotonase"/>
    <property type="match status" value="1"/>
</dbReference>
<proteinExistence type="inferred from homology"/>
<dbReference type="GO" id="GO:0003824">
    <property type="term" value="F:catalytic activity"/>
    <property type="evidence" value="ECO:0007669"/>
    <property type="project" value="InterPro"/>
</dbReference>
<dbReference type="RefSeq" id="WP_057648746.1">
    <property type="nucleotide sequence ID" value="NZ_LLXU01000121.1"/>
</dbReference>
<comment type="caution">
    <text evidence="3">The sequence shown here is derived from an EMBL/GenBank/DDBJ whole genome shotgun (WGS) entry which is preliminary data.</text>
</comment>
<dbReference type="Pfam" id="PF00378">
    <property type="entry name" value="ECH_1"/>
    <property type="match status" value="1"/>
</dbReference>
<evidence type="ECO:0000313" key="3">
    <source>
        <dbReference type="EMBL" id="KRG38361.1"/>
    </source>
</evidence>
<dbReference type="EMBL" id="LLXU01000121">
    <property type="protein sequence ID" value="KRG38361.1"/>
    <property type="molecule type" value="Genomic_DNA"/>
</dbReference>
<gene>
    <name evidence="3" type="ORF">ARC20_15050</name>
</gene>
<dbReference type="Proteomes" id="UP000051802">
    <property type="component" value="Unassembled WGS sequence"/>
</dbReference>
<accession>A0A0R0A0M0</accession>
<reference evidence="3 4" key="1">
    <citation type="submission" date="2015-10" db="EMBL/GenBank/DDBJ databases">
        <title>Genome sequencing and analysis of members of genus Stenotrophomonas.</title>
        <authorList>
            <person name="Patil P.P."/>
            <person name="Midha S."/>
            <person name="Patil P.B."/>
        </authorList>
    </citation>
    <scope>NUCLEOTIDE SEQUENCE [LARGE SCALE GENOMIC DNA]</scope>
    <source>
        <strain evidence="3 4">JCM 16536</strain>
    </source>
</reference>
<evidence type="ECO:0000313" key="4">
    <source>
        <dbReference type="Proteomes" id="UP000051802"/>
    </source>
</evidence>
<dbReference type="GO" id="GO:0006635">
    <property type="term" value="P:fatty acid beta-oxidation"/>
    <property type="evidence" value="ECO:0007669"/>
    <property type="project" value="TreeGrafter"/>
</dbReference>
<dbReference type="OrthoDB" id="8640486at2"/>
<keyword evidence="4" id="KW-1185">Reference proteome</keyword>
<dbReference type="InterPro" id="IPR018376">
    <property type="entry name" value="Enoyl-CoA_hyd/isom_CS"/>
</dbReference>
<dbReference type="AlphaFoldDB" id="A0A0R0A0M0"/>
<dbReference type="PANTHER" id="PTHR11941">
    <property type="entry name" value="ENOYL-COA HYDRATASE-RELATED"/>
    <property type="match status" value="1"/>
</dbReference>
<comment type="similarity">
    <text evidence="1 2">Belongs to the enoyl-CoA hydratase/isomerase family.</text>
</comment>
<dbReference type="CDD" id="cd06558">
    <property type="entry name" value="crotonase-like"/>
    <property type="match status" value="1"/>
</dbReference>
<name>A0A0R0A0M0_9GAMM</name>